<dbReference type="SUPFAM" id="SSF51197">
    <property type="entry name" value="Clavaminate synthase-like"/>
    <property type="match status" value="1"/>
</dbReference>
<dbReference type="OrthoDB" id="480112at2"/>
<accession>S9QNV4</accession>
<keyword evidence="4" id="KW-1185">Reference proteome</keyword>
<dbReference type="RefSeq" id="WP_002624279.1">
    <property type="nucleotide sequence ID" value="NZ_ANAH02000026.1"/>
</dbReference>
<dbReference type="AlphaFoldDB" id="S9QNV4"/>
<name>S9QNV4_CYSF2</name>
<evidence type="ECO:0000259" key="2">
    <source>
        <dbReference type="Pfam" id="PF02668"/>
    </source>
</evidence>
<reference evidence="3" key="1">
    <citation type="submission" date="2013-05" db="EMBL/GenBank/DDBJ databases">
        <title>Genome assembly of Cystobacter fuscus DSM 2262.</title>
        <authorList>
            <person name="Sharma G."/>
            <person name="Khatri I."/>
            <person name="Kaur C."/>
            <person name="Mayilraj S."/>
            <person name="Subramanian S."/>
        </authorList>
    </citation>
    <scope>NUCLEOTIDE SEQUENCE [LARGE SCALE GENOMIC DNA]</scope>
    <source>
        <strain evidence="3">DSM 2262</strain>
    </source>
</reference>
<keyword evidence="1" id="KW-0560">Oxidoreductase</keyword>
<dbReference type="Pfam" id="PF02668">
    <property type="entry name" value="TauD"/>
    <property type="match status" value="1"/>
</dbReference>
<dbReference type="EMBL" id="ANAH02000026">
    <property type="protein sequence ID" value="EPX58228.1"/>
    <property type="molecule type" value="Genomic_DNA"/>
</dbReference>
<dbReference type="InterPro" id="IPR042098">
    <property type="entry name" value="TauD-like_sf"/>
</dbReference>
<comment type="caution">
    <text evidence="3">The sequence shown here is derived from an EMBL/GenBank/DDBJ whole genome shotgun (WGS) entry which is preliminary data.</text>
</comment>
<gene>
    <name evidence="3" type="ORF">D187_004265</name>
</gene>
<evidence type="ECO:0000313" key="4">
    <source>
        <dbReference type="Proteomes" id="UP000011682"/>
    </source>
</evidence>
<dbReference type="eggNOG" id="COG2175">
    <property type="taxonomic scope" value="Bacteria"/>
</dbReference>
<dbReference type="Proteomes" id="UP000011682">
    <property type="component" value="Unassembled WGS sequence"/>
</dbReference>
<evidence type="ECO:0000256" key="1">
    <source>
        <dbReference type="ARBA" id="ARBA00023002"/>
    </source>
</evidence>
<dbReference type="GO" id="GO:0016706">
    <property type="term" value="F:2-oxoglutarate-dependent dioxygenase activity"/>
    <property type="evidence" value="ECO:0007669"/>
    <property type="project" value="UniProtKB-ARBA"/>
</dbReference>
<proteinExistence type="predicted"/>
<protein>
    <submittedName>
        <fullName evidence="3">Oxygenase (Putative secreted protein)</fullName>
    </submittedName>
</protein>
<feature type="domain" description="TauD/TfdA-like" evidence="2">
    <location>
        <begin position="254"/>
        <end position="323"/>
    </location>
</feature>
<organism evidence="3 4">
    <name type="scientific">Cystobacter fuscus (strain ATCC 25194 / DSM 2262 / NBRC 100088 / M29)</name>
    <dbReference type="NCBI Taxonomy" id="1242864"/>
    <lineage>
        <taxon>Bacteria</taxon>
        <taxon>Pseudomonadati</taxon>
        <taxon>Myxococcota</taxon>
        <taxon>Myxococcia</taxon>
        <taxon>Myxococcales</taxon>
        <taxon>Cystobacterineae</taxon>
        <taxon>Archangiaceae</taxon>
        <taxon>Cystobacter</taxon>
    </lineage>
</organism>
<evidence type="ECO:0000313" key="3">
    <source>
        <dbReference type="EMBL" id="EPX58228.1"/>
    </source>
</evidence>
<dbReference type="Gene3D" id="3.60.130.10">
    <property type="entry name" value="Clavaminate synthase-like"/>
    <property type="match status" value="1"/>
</dbReference>
<dbReference type="InterPro" id="IPR003819">
    <property type="entry name" value="TauD/TfdA-like"/>
</dbReference>
<sequence length="344" mass="38052">MRALSESFCLRDNALPRSRLVEHHLTHGEGQGLISALPSQPKSNEMDAWRQREACARALRNASSSALLERIRQLRDSEIPALVVKGFPINTVLPPTPPDGFIDINQVSQPLEILLGMFEAMGVSPVGYAGENRDCFIRHVVPSKESLNEVSSHGSLMPLSCHIDNPHLPIGNEPCEAECSAPNYIAWLGLRCDTTVPTSVVLLEDVLSALPAFVVESLKKPSFDILRPPSFGAGAVEHRRAPLLVPDARGALCTRYGFAHPTDAESAYAMELFSLVANDARMAHHVLLPPGDMLIINNQKVLHARNTFVPRYDGTDRWLLRLYGVNQLQSHWMSEHQLPYLVRA</sequence>